<dbReference type="EC" id="1.5.1.2" evidence="4 5"/>
<comment type="function">
    <text evidence="4">Catalyzes the reduction of 1-pyrroline-5-carboxylate (PCA) to L-proline.</text>
</comment>
<organism evidence="13 14">
    <name type="scientific">Rhizobium altiplani</name>
    <dbReference type="NCBI Taxonomy" id="1864509"/>
    <lineage>
        <taxon>Bacteria</taxon>
        <taxon>Pseudomonadati</taxon>
        <taxon>Pseudomonadota</taxon>
        <taxon>Alphaproteobacteria</taxon>
        <taxon>Hyphomicrobiales</taxon>
        <taxon>Rhizobiaceae</taxon>
        <taxon>Rhizobium/Agrobacterium group</taxon>
        <taxon>Rhizobium</taxon>
    </lineage>
</organism>
<dbReference type="PROSITE" id="PS00521">
    <property type="entry name" value="P5CR"/>
    <property type="match status" value="1"/>
</dbReference>
<evidence type="ECO:0000313" key="14">
    <source>
        <dbReference type="Proteomes" id="UP000068164"/>
    </source>
</evidence>
<dbReference type="SUPFAM" id="SSF48179">
    <property type="entry name" value="6-phosphogluconate dehydrogenase C-terminal domain-like"/>
    <property type="match status" value="1"/>
</dbReference>
<comment type="catalytic activity">
    <reaction evidence="4">
        <text>L-proline + NAD(+) = (S)-1-pyrroline-5-carboxylate + NADH + 2 H(+)</text>
        <dbReference type="Rhea" id="RHEA:14105"/>
        <dbReference type="ChEBI" id="CHEBI:15378"/>
        <dbReference type="ChEBI" id="CHEBI:17388"/>
        <dbReference type="ChEBI" id="CHEBI:57540"/>
        <dbReference type="ChEBI" id="CHEBI:57945"/>
        <dbReference type="ChEBI" id="CHEBI:60039"/>
        <dbReference type="EC" id="1.5.1.2"/>
    </reaction>
</comment>
<evidence type="ECO:0000313" key="13">
    <source>
        <dbReference type="EMBL" id="KWV54935.1"/>
    </source>
</evidence>
<dbReference type="InterPro" id="IPR029036">
    <property type="entry name" value="P5CR_dimer"/>
</dbReference>
<keyword evidence="2 4" id="KW-0521">NADP</keyword>
<sequence>MSVLVLGCGNMGAAIASGVDQNGHEDVVAVDPDAQRAKSLLPPGSRVQVFSDLAQLMKRRFDLIILGVKPNYIGDALQTCQASLAEAPMVSIAAGVSLATMREVAGQHARLIRVMPNLPASVGAGMTVGYADNLVDGEVLERVERVFEAVGRFHWVSDEHDIDKVTAVAGSGPGYVFAFTQHLEAAAVEIGLPAELAAALARQTVVGAGRMLERDQRSAIDLKRAVTSPKGTTEAGLSVLEGPKGLPALLDQCVRAAEQRAIELR</sequence>
<dbReference type="PIRSF" id="PIRSF000193">
    <property type="entry name" value="Pyrrol-5-carb_rd"/>
    <property type="match status" value="1"/>
</dbReference>
<comment type="caution">
    <text evidence="13">The sequence shown here is derived from an EMBL/GenBank/DDBJ whole genome shotgun (WGS) entry which is preliminary data.</text>
</comment>
<name>A0A120FN72_9HYPH</name>
<dbReference type="InterPro" id="IPR028939">
    <property type="entry name" value="P5C_Rdtase_cat_N"/>
</dbReference>
<dbReference type="GO" id="GO:0055129">
    <property type="term" value="P:L-proline biosynthetic process"/>
    <property type="evidence" value="ECO:0007669"/>
    <property type="project" value="UniProtKB-UniRule"/>
</dbReference>
<keyword evidence="4 7" id="KW-0028">Amino-acid biosynthesis</keyword>
<comment type="catalytic activity">
    <reaction evidence="4 7">
        <text>L-proline + NADP(+) = (S)-1-pyrroline-5-carboxylate + NADPH + 2 H(+)</text>
        <dbReference type="Rhea" id="RHEA:14109"/>
        <dbReference type="ChEBI" id="CHEBI:15378"/>
        <dbReference type="ChEBI" id="CHEBI:17388"/>
        <dbReference type="ChEBI" id="CHEBI:57783"/>
        <dbReference type="ChEBI" id="CHEBI:58349"/>
        <dbReference type="ChEBI" id="CHEBI:60039"/>
        <dbReference type="EC" id="1.5.1.2"/>
    </reaction>
</comment>
<feature type="binding site" evidence="6">
    <location>
        <begin position="6"/>
        <end position="11"/>
    </location>
    <ligand>
        <name>NADP(+)</name>
        <dbReference type="ChEBI" id="CHEBI:58349"/>
    </ligand>
</feature>
<dbReference type="InterPro" id="IPR036291">
    <property type="entry name" value="NAD(P)-bd_dom_sf"/>
</dbReference>
<keyword evidence="14" id="KW-1185">Reference proteome</keyword>
<evidence type="ECO:0000256" key="5">
    <source>
        <dbReference type="NCBIfam" id="TIGR00112"/>
    </source>
</evidence>
<dbReference type="SUPFAM" id="SSF51735">
    <property type="entry name" value="NAD(P)-binding Rossmann-fold domains"/>
    <property type="match status" value="1"/>
</dbReference>
<evidence type="ECO:0000256" key="6">
    <source>
        <dbReference type="PIRSR" id="PIRSR000193-1"/>
    </source>
</evidence>
<comment type="similarity">
    <text evidence="1 4 7">Belongs to the pyrroline-5-carboxylate reductase family.</text>
</comment>
<comment type="pathway">
    <text evidence="4 7">Amino-acid biosynthesis; L-proline biosynthesis; L-proline from L-glutamate 5-semialdehyde: step 1/1.</text>
</comment>
<dbReference type="HAMAP" id="MF_01925">
    <property type="entry name" value="P5C_reductase"/>
    <property type="match status" value="1"/>
</dbReference>
<dbReference type="Gene3D" id="3.40.50.720">
    <property type="entry name" value="NAD(P)-binding Rossmann-like Domain"/>
    <property type="match status" value="1"/>
</dbReference>
<dbReference type="PANTHER" id="PTHR11645:SF0">
    <property type="entry name" value="PYRROLINE-5-CARBOXYLATE REDUCTASE 3"/>
    <property type="match status" value="1"/>
</dbReference>
<feature type="domain" description="Pyrroline-5-carboxylate reductase dimerisation" evidence="9">
    <location>
        <begin position="159"/>
        <end position="264"/>
    </location>
</feature>
<dbReference type="InterPro" id="IPR008927">
    <property type="entry name" value="6-PGluconate_DH-like_C_sf"/>
</dbReference>
<evidence type="ECO:0000313" key="10">
    <source>
        <dbReference type="EMBL" id="KWV40910.1"/>
    </source>
</evidence>
<dbReference type="Gene3D" id="1.10.3730.10">
    <property type="entry name" value="ProC C-terminal domain-like"/>
    <property type="match status" value="1"/>
</dbReference>
<dbReference type="EMBL" id="LNCD01000144">
    <property type="protein sequence ID" value="KWV40910.1"/>
    <property type="molecule type" value="Genomic_DNA"/>
</dbReference>
<evidence type="ECO:0000256" key="7">
    <source>
        <dbReference type="RuleBase" id="RU003903"/>
    </source>
</evidence>
<dbReference type="RefSeq" id="WP_007539292.1">
    <property type="nucleotide sequence ID" value="NZ_LNCD01000056.1"/>
</dbReference>
<evidence type="ECO:0000256" key="4">
    <source>
        <dbReference type="HAMAP-Rule" id="MF_01925"/>
    </source>
</evidence>
<dbReference type="EMBL" id="LNCD01000056">
    <property type="protein sequence ID" value="KWV54935.1"/>
    <property type="molecule type" value="Genomic_DNA"/>
</dbReference>
<dbReference type="PANTHER" id="PTHR11645">
    <property type="entry name" value="PYRROLINE-5-CARBOXYLATE REDUCTASE"/>
    <property type="match status" value="1"/>
</dbReference>
<dbReference type="Proteomes" id="UP000068164">
    <property type="component" value="Unassembled WGS sequence"/>
</dbReference>
<protein>
    <recommendedName>
        <fullName evidence="4 5">Pyrroline-5-carboxylate reductase</fullName>
        <shortName evidence="4">P5C reductase</shortName>
        <shortName evidence="4">P5CR</shortName>
        <ecNumber evidence="4 5">1.5.1.2</ecNumber>
    </recommendedName>
    <alternativeName>
        <fullName evidence="4">PCA reductase</fullName>
    </alternativeName>
</protein>
<dbReference type="GO" id="GO:0004735">
    <property type="term" value="F:pyrroline-5-carboxylate reductase activity"/>
    <property type="evidence" value="ECO:0007669"/>
    <property type="project" value="UniProtKB-UniRule"/>
</dbReference>
<evidence type="ECO:0000259" key="8">
    <source>
        <dbReference type="Pfam" id="PF03807"/>
    </source>
</evidence>
<dbReference type="AlphaFoldDB" id="A0A120FN72"/>
<dbReference type="FunFam" id="1.10.3730.10:FF:000001">
    <property type="entry name" value="Pyrroline-5-carboxylate reductase"/>
    <property type="match status" value="1"/>
</dbReference>
<dbReference type="OrthoDB" id="9805754at2"/>
<keyword evidence="4" id="KW-0963">Cytoplasm</keyword>
<accession>A0A120FN72</accession>
<evidence type="ECO:0000313" key="11">
    <source>
        <dbReference type="EMBL" id="KWV48031.1"/>
    </source>
</evidence>
<evidence type="ECO:0000259" key="9">
    <source>
        <dbReference type="Pfam" id="PF14748"/>
    </source>
</evidence>
<proteinExistence type="inferred from homology"/>
<dbReference type="UniPathway" id="UPA00098">
    <property type="reaction ID" value="UER00361"/>
</dbReference>
<dbReference type="InterPro" id="IPR053790">
    <property type="entry name" value="P5CR-like_CS"/>
</dbReference>
<dbReference type="NCBIfam" id="TIGR00112">
    <property type="entry name" value="proC"/>
    <property type="match status" value="1"/>
</dbReference>
<dbReference type="GO" id="GO:0005737">
    <property type="term" value="C:cytoplasm"/>
    <property type="evidence" value="ECO:0007669"/>
    <property type="project" value="UniProtKB-SubCell"/>
</dbReference>
<dbReference type="InterPro" id="IPR000304">
    <property type="entry name" value="Pyrroline-COOH_reductase"/>
</dbReference>
<dbReference type="Pfam" id="PF03807">
    <property type="entry name" value="F420_oxidored"/>
    <property type="match status" value="1"/>
</dbReference>
<dbReference type="EMBL" id="LNCD01000100">
    <property type="protein sequence ID" value="KWV48031.1"/>
    <property type="molecule type" value="Genomic_DNA"/>
</dbReference>
<dbReference type="EMBL" id="LNCD01000062">
    <property type="protein sequence ID" value="KWV54191.1"/>
    <property type="molecule type" value="Genomic_DNA"/>
</dbReference>
<evidence type="ECO:0000256" key="3">
    <source>
        <dbReference type="ARBA" id="ARBA00023002"/>
    </source>
</evidence>
<dbReference type="Pfam" id="PF14748">
    <property type="entry name" value="P5CR_dimer"/>
    <property type="match status" value="1"/>
</dbReference>
<comment type="subcellular location">
    <subcellularLocation>
        <location evidence="4">Cytoplasm</location>
    </subcellularLocation>
</comment>
<evidence type="ECO:0000313" key="12">
    <source>
        <dbReference type="EMBL" id="KWV54191.1"/>
    </source>
</evidence>
<feature type="domain" description="Pyrroline-5-carboxylate reductase catalytic N-terminal" evidence="8">
    <location>
        <begin position="4"/>
        <end position="95"/>
    </location>
</feature>
<evidence type="ECO:0000256" key="1">
    <source>
        <dbReference type="ARBA" id="ARBA00005525"/>
    </source>
</evidence>
<keyword evidence="3 4" id="KW-0560">Oxidoreductase</keyword>
<gene>
    <name evidence="4" type="primary">proC</name>
    <name evidence="12" type="ORF">AS026_02700</name>
    <name evidence="11" type="ORF">AS026_12410</name>
    <name evidence="10" type="ORF">AS026_24400</name>
    <name evidence="13" type="ORF">AS026_38060</name>
</gene>
<reference evidence="13 14" key="1">
    <citation type="submission" date="2015-11" db="EMBL/GenBank/DDBJ databases">
        <title>Draft Genome Sequence of the Strain BR 10423 (Rhizobium sp.) isolated from nodules of Mimosa pudica.</title>
        <authorList>
            <person name="Barauna A.C."/>
            <person name="Zilli J.E."/>
            <person name="Simoes-Araujo J.L."/>
            <person name="Reis V.M."/>
            <person name="James E.K."/>
            <person name="Reis F.B.Jr."/>
            <person name="Rouws L.F."/>
            <person name="Passos S.R."/>
            <person name="Gois S.R."/>
        </authorList>
    </citation>
    <scope>NUCLEOTIDE SEQUENCE [LARGE SCALE GENOMIC DNA]</scope>
    <source>
        <strain evidence="13 14">BR10423</strain>
    </source>
</reference>
<evidence type="ECO:0000256" key="2">
    <source>
        <dbReference type="ARBA" id="ARBA00022857"/>
    </source>
</evidence>
<keyword evidence="4 7" id="KW-0641">Proline biosynthesis</keyword>